<dbReference type="STRING" id="1774970.AUC70_01910"/>
<reference evidence="2 3" key="1">
    <citation type="journal article" date="2016" name="Environ. Microbiol.">
        <title>New Methyloceanibacter diversity from North Sea sediments includes methanotroph containing solely the soluble methane monooxygenase.</title>
        <authorList>
            <person name="Vekeman B."/>
            <person name="Kerckhof F.M."/>
            <person name="Cremers G."/>
            <person name="de Vos P."/>
            <person name="Vandamme P."/>
            <person name="Boon N."/>
            <person name="Op den Camp H.J."/>
            <person name="Heylen K."/>
        </authorList>
    </citation>
    <scope>NUCLEOTIDE SEQUENCE [LARGE SCALE GENOMIC DNA]</scope>
    <source>
        <strain evidence="2 3">R-67176</strain>
    </source>
</reference>
<dbReference type="PANTHER" id="PTHR42941">
    <property type="entry name" value="SLL1037 PROTEIN"/>
    <property type="match status" value="1"/>
</dbReference>
<name>A0A1E3VQ63_9HYPH</name>
<dbReference type="RefSeq" id="WP_069443862.1">
    <property type="nucleotide sequence ID" value="NZ_LPWE01000010.1"/>
</dbReference>
<accession>A0A1E3VQ63</accession>
<dbReference type="AlphaFoldDB" id="A0A1E3VQ63"/>
<evidence type="ECO:0000313" key="2">
    <source>
        <dbReference type="EMBL" id="ODR95667.1"/>
    </source>
</evidence>
<keyword evidence="1" id="KW-0732">Signal</keyword>
<organism evidence="2 3">
    <name type="scientific">Methyloceanibacter stevinii</name>
    <dbReference type="NCBI Taxonomy" id="1774970"/>
    <lineage>
        <taxon>Bacteria</taxon>
        <taxon>Pseudomonadati</taxon>
        <taxon>Pseudomonadota</taxon>
        <taxon>Alphaproteobacteria</taxon>
        <taxon>Hyphomicrobiales</taxon>
        <taxon>Hyphomicrobiaceae</taxon>
        <taxon>Methyloceanibacter</taxon>
    </lineage>
</organism>
<dbReference type="PANTHER" id="PTHR42941:SF1">
    <property type="entry name" value="SLL1037 PROTEIN"/>
    <property type="match status" value="1"/>
</dbReference>
<comment type="caution">
    <text evidence="2">The sequence shown here is derived from an EMBL/GenBank/DDBJ whole genome shotgun (WGS) entry which is preliminary data.</text>
</comment>
<feature type="signal peptide" evidence="1">
    <location>
        <begin position="1"/>
        <end position="23"/>
    </location>
</feature>
<dbReference type="SUPFAM" id="SSF53850">
    <property type="entry name" value="Periplasmic binding protein-like II"/>
    <property type="match status" value="1"/>
</dbReference>
<sequence length="378" mass="39958">MRIALAIGLAGLCLLRPYGVANSAESGAGNDGSPLNAGTVTIMSGTTFDGTAVVARDIAAMINRADLSSGDVSLRAVPMIGQGPAQTLRDVLSLGSVDMGVTHSTVLNHYAQSGELGPIKDRLVYVAKLFNEDLHLLAGADITTVEDLNGKTVNVGPNGSATEIAAQILFDALELEVEAAHLDEADAVAKLKSGEIEATILIGTTPIAGLAQIGADAHLKLLPVPYPQGLEDDTYPAVLTHGDYPALIESGARVDTVGICAVLVALGDKADADRQAKLALFVDRFFSRFDALLQPPNHAKWRDVNFAATLEDWQRAPQAQAWIDMARSTAVAEARERESFKAFLTQTGDVVAPDSVSDADQEKLFRAFKAWSKAQQSN</sequence>
<dbReference type="EMBL" id="LPWE01000010">
    <property type="protein sequence ID" value="ODR95667.1"/>
    <property type="molecule type" value="Genomic_DNA"/>
</dbReference>
<keyword evidence="3" id="KW-1185">Reference proteome</keyword>
<dbReference type="Gene3D" id="3.40.190.10">
    <property type="entry name" value="Periplasmic binding protein-like II"/>
    <property type="match status" value="2"/>
</dbReference>
<evidence type="ECO:0000256" key="1">
    <source>
        <dbReference type="SAM" id="SignalP"/>
    </source>
</evidence>
<proteinExistence type="predicted"/>
<evidence type="ECO:0008006" key="4">
    <source>
        <dbReference type="Google" id="ProtNLM"/>
    </source>
</evidence>
<feature type="chain" id="PRO_5009138452" description="TRAP ABC transporter" evidence="1">
    <location>
        <begin position="24"/>
        <end position="378"/>
    </location>
</feature>
<protein>
    <recommendedName>
        <fullName evidence="4">TRAP ABC transporter</fullName>
    </recommendedName>
</protein>
<dbReference type="Proteomes" id="UP000094172">
    <property type="component" value="Unassembled WGS sequence"/>
</dbReference>
<dbReference type="Pfam" id="PF16868">
    <property type="entry name" value="NMT1_3"/>
    <property type="match status" value="1"/>
</dbReference>
<gene>
    <name evidence="2" type="ORF">AUC70_01910</name>
</gene>
<dbReference type="InterPro" id="IPR011852">
    <property type="entry name" value="TRAP_TAXI"/>
</dbReference>
<evidence type="ECO:0000313" key="3">
    <source>
        <dbReference type="Proteomes" id="UP000094172"/>
    </source>
</evidence>